<organism evidence="1 2">
    <name type="scientific">Vairimorpha necatrix</name>
    <dbReference type="NCBI Taxonomy" id="6039"/>
    <lineage>
        <taxon>Eukaryota</taxon>
        <taxon>Fungi</taxon>
        <taxon>Fungi incertae sedis</taxon>
        <taxon>Microsporidia</taxon>
        <taxon>Nosematidae</taxon>
        <taxon>Vairimorpha</taxon>
    </lineage>
</organism>
<dbReference type="GeneID" id="90540877"/>
<name>A0AAX4JAT9_9MICR</name>
<dbReference type="AlphaFoldDB" id="A0AAX4JAT9"/>
<reference evidence="1" key="1">
    <citation type="journal article" date="2024" name="BMC Genomics">
        <title>Functional annotation of a divergent genome using sequence and structure-based similarity.</title>
        <authorList>
            <person name="Svedberg D."/>
            <person name="Winiger R.R."/>
            <person name="Berg A."/>
            <person name="Sharma H."/>
            <person name="Tellgren-Roth C."/>
            <person name="Debrunner-Vossbrinck B.A."/>
            <person name="Vossbrinck C.R."/>
            <person name="Barandun J."/>
        </authorList>
    </citation>
    <scope>NUCLEOTIDE SEQUENCE</scope>
    <source>
        <strain evidence="1">Illinois isolate</strain>
    </source>
</reference>
<sequence length="119" mass="14329">MTITNILNELYNLAKWKVQKEFVDNLNIKDEHLWLVEIDKIFDKIPTDRKDKFYYLVDKLSVKIKDIDFVCKLTNLSYYIVCTNINNFEVADIFKYAINHKIFDYDLFKEDSDKQGLLF</sequence>
<gene>
    <name evidence="1" type="ORF">VNE69_03281</name>
</gene>
<proteinExistence type="predicted"/>
<dbReference type="RefSeq" id="XP_065329215.1">
    <property type="nucleotide sequence ID" value="XM_065473143.1"/>
</dbReference>
<evidence type="ECO:0000313" key="1">
    <source>
        <dbReference type="EMBL" id="WUR03070.1"/>
    </source>
</evidence>
<dbReference type="EMBL" id="CP142728">
    <property type="protein sequence ID" value="WUR03070.1"/>
    <property type="molecule type" value="Genomic_DNA"/>
</dbReference>
<evidence type="ECO:0000313" key="2">
    <source>
        <dbReference type="Proteomes" id="UP001334084"/>
    </source>
</evidence>
<dbReference type="KEGG" id="vnx:VNE69_03281"/>
<dbReference type="Proteomes" id="UP001334084">
    <property type="component" value="Chromosome 3"/>
</dbReference>
<protein>
    <submittedName>
        <fullName evidence="1">Uncharacterized protein</fullName>
    </submittedName>
</protein>
<keyword evidence="2" id="KW-1185">Reference proteome</keyword>
<accession>A0AAX4JAT9</accession>